<keyword evidence="4" id="KW-0378">Hydrolase</keyword>
<dbReference type="Pfam" id="PF00271">
    <property type="entry name" value="Helicase_C"/>
    <property type="match status" value="1"/>
</dbReference>
<dbReference type="Gene3D" id="3.40.50.10810">
    <property type="entry name" value="Tandem AAA-ATPase domain"/>
    <property type="match status" value="1"/>
</dbReference>
<dbReference type="GO" id="GO:0005524">
    <property type="term" value="F:ATP binding"/>
    <property type="evidence" value="ECO:0007669"/>
    <property type="project" value="UniProtKB-KW"/>
</dbReference>
<dbReference type="Pfam" id="PF00176">
    <property type="entry name" value="SNF2-rel_dom"/>
    <property type="match status" value="2"/>
</dbReference>
<dbReference type="PANTHER" id="PTHR47161">
    <property type="entry name" value="LYMPHOID-SPECIFIC HELICASE"/>
    <property type="match status" value="1"/>
</dbReference>
<feature type="region of interest" description="Disordered" evidence="9">
    <location>
        <begin position="1"/>
        <end position="70"/>
    </location>
</feature>
<dbReference type="GeneID" id="81370855"/>
<feature type="domain" description="Helicase ATP-binding" evidence="10">
    <location>
        <begin position="233"/>
        <end position="420"/>
    </location>
</feature>
<dbReference type="RefSeq" id="XP_056487426.1">
    <property type="nucleotide sequence ID" value="XM_056631875.1"/>
</dbReference>
<dbReference type="EMBL" id="JAPZBU010000008">
    <property type="protein sequence ID" value="KAJ5391748.1"/>
    <property type="molecule type" value="Genomic_DNA"/>
</dbReference>
<keyword evidence="7" id="KW-0175">Coiled coil</keyword>
<evidence type="ECO:0000256" key="9">
    <source>
        <dbReference type="SAM" id="MobiDB-lite"/>
    </source>
</evidence>
<dbReference type="CDD" id="cd18793">
    <property type="entry name" value="SF2_C_SNF"/>
    <property type="match status" value="1"/>
</dbReference>
<dbReference type="GO" id="GO:0044027">
    <property type="term" value="P:negative regulation of gene expression via chromosomal CpG island methylation"/>
    <property type="evidence" value="ECO:0007669"/>
    <property type="project" value="TreeGrafter"/>
</dbReference>
<evidence type="ECO:0000256" key="6">
    <source>
        <dbReference type="ARBA" id="ARBA00022840"/>
    </source>
</evidence>
<protein>
    <recommendedName>
        <fullName evidence="14">SNF2 family helicase/ATPase PasG</fullName>
    </recommendedName>
</protein>
<proteinExistence type="inferred from homology"/>
<dbReference type="GO" id="GO:0005721">
    <property type="term" value="C:pericentric heterochromatin"/>
    <property type="evidence" value="ECO:0007669"/>
    <property type="project" value="TreeGrafter"/>
</dbReference>
<evidence type="ECO:0000259" key="10">
    <source>
        <dbReference type="PROSITE" id="PS51192"/>
    </source>
</evidence>
<dbReference type="InterPro" id="IPR001650">
    <property type="entry name" value="Helicase_C-like"/>
</dbReference>
<dbReference type="GO" id="GO:0003682">
    <property type="term" value="F:chromatin binding"/>
    <property type="evidence" value="ECO:0007669"/>
    <property type="project" value="TreeGrafter"/>
</dbReference>
<evidence type="ECO:0000313" key="12">
    <source>
        <dbReference type="EMBL" id="KAJ5391748.1"/>
    </source>
</evidence>
<name>A0A9X0B8A5_9EURO</name>
<feature type="compositionally biased region" description="Basic and acidic residues" evidence="9">
    <location>
        <begin position="53"/>
        <end position="68"/>
    </location>
</feature>
<dbReference type="InterPro" id="IPR000330">
    <property type="entry name" value="SNF2_N"/>
</dbReference>
<evidence type="ECO:0000256" key="2">
    <source>
        <dbReference type="ARBA" id="ARBA00007025"/>
    </source>
</evidence>
<sequence length="903" mass="101760">MVTNGSPTATPTDSRAGTMQPESTLPSSPMTELTNGETKPMSDNGGNTGQDQSTEKKDEDVEGMDTKAKGLMHLLQSSSLFVALMSDKMKKQQEEARQRAMKRHHSAADEKVKSAPAPTPAATTANRRGTRNRKSGAAVEEEAPTANDAPAQKKGRTTRKSGGGTISNYFKKAEVEVKEDNPTVQEVLENAADEYESKPTAIGEQDLVATQQPALITGGKMRTYQLEGLEWLKTLWMNGLSGILADEMGLGKTIQAISMIAFLKENNVSGPFLIAAPLSTVSNWVDEFKRWCPKIKTVLYHGSKAEREALRRKHMKMRNQGDMDFPIICTSYEICMNDRKFLGQYQWRYIVVVYFDSQFYRLQNLLIGNIGRGHRLKNMNCRLIKELMAYRSANRLLITGTPLQNNISELWSLLHFLLPEVFDDLNSFESWFDFSSVLDDSGKAELLERRKRNLVTTMHSILKPFLLRRVKTDVETDLPKKREYILYAPLTSEQKELYREILSGTGRQYLETKALERLTAKNPTLSRSSSRKRRRESSESETPNKSMRSSGASTPSASASVSTSSSRRRRGPQSYKEIGDREFDAKLRMLDKGIAVEEEEEAQPSDTELEEIERAETIKLAKKEIAQKKMQNPVLQARLACNSPHNFYWPWTDETSGVDESLVSASGKMLLLDRLVPHLLKRGHKILIFSQFKTQLSIIEEWSTQLRSWPCCRIDGAMAQSERQAQIKSFNTDNSHKIFLLSTRAGGQGINLTAADTVILFDSDWNPQQDLQAQDRAHRIGQKKPVIVYRLATKGTVEQTLLEKADSKRRLERLVIQKGKFRSLLDTSGANAQELEDLRQALGEDEFERFELNDQSILSDEELAILTDRSEEAYSRAEKGLDKTGHAFVAVETKRGGEESLMS</sequence>
<dbReference type="GO" id="GO:0016787">
    <property type="term" value="F:hydrolase activity"/>
    <property type="evidence" value="ECO:0007669"/>
    <property type="project" value="UniProtKB-KW"/>
</dbReference>
<dbReference type="GO" id="GO:0006346">
    <property type="term" value="P:DNA methylation-dependent constitutive heterochromatin formation"/>
    <property type="evidence" value="ECO:0007669"/>
    <property type="project" value="TreeGrafter"/>
</dbReference>
<gene>
    <name evidence="12" type="ORF">N7509_007238</name>
</gene>
<evidence type="ECO:0000256" key="8">
    <source>
        <dbReference type="ARBA" id="ARBA00023242"/>
    </source>
</evidence>
<dbReference type="GO" id="GO:0005634">
    <property type="term" value="C:nucleus"/>
    <property type="evidence" value="ECO:0007669"/>
    <property type="project" value="UniProtKB-SubCell"/>
</dbReference>
<keyword evidence="13" id="KW-1185">Reference proteome</keyword>
<dbReference type="SUPFAM" id="SSF52540">
    <property type="entry name" value="P-loop containing nucleoside triphosphate hydrolases"/>
    <property type="match status" value="2"/>
</dbReference>
<dbReference type="SMART" id="SM00490">
    <property type="entry name" value="HELICc"/>
    <property type="match status" value="1"/>
</dbReference>
<evidence type="ECO:0000256" key="7">
    <source>
        <dbReference type="ARBA" id="ARBA00023054"/>
    </source>
</evidence>
<feature type="compositionally biased region" description="Low complexity" evidence="9">
    <location>
        <begin position="546"/>
        <end position="565"/>
    </location>
</feature>
<dbReference type="InterPro" id="IPR049730">
    <property type="entry name" value="SNF2/RAD54-like_C"/>
</dbReference>
<dbReference type="PROSITE" id="PS51192">
    <property type="entry name" value="HELICASE_ATP_BIND_1"/>
    <property type="match status" value="1"/>
</dbReference>
<dbReference type="PANTHER" id="PTHR47161:SF1">
    <property type="entry name" value="LYMPHOID-SPECIFIC HELICASE"/>
    <property type="match status" value="1"/>
</dbReference>
<evidence type="ECO:0000256" key="5">
    <source>
        <dbReference type="ARBA" id="ARBA00022806"/>
    </source>
</evidence>
<dbReference type="SMART" id="SM00487">
    <property type="entry name" value="DEXDc"/>
    <property type="match status" value="1"/>
</dbReference>
<organism evidence="12 13">
    <name type="scientific">Penicillium cosmopolitanum</name>
    <dbReference type="NCBI Taxonomy" id="1131564"/>
    <lineage>
        <taxon>Eukaryota</taxon>
        <taxon>Fungi</taxon>
        <taxon>Dikarya</taxon>
        <taxon>Ascomycota</taxon>
        <taxon>Pezizomycotina</taxon>
        <taxon>Eurotiomycetes</taxon>
        <taxon>Eurotiomycetidae</taxon>
        <taxon>Eurotiales</taxon>
        <taxon>Aspergillaceae</taxon>
        <taxon>Penicillium</taxon>
    </lineage>
</organism>
<evidence type="ECO:0008006" key="14">
    <source>
        <dbReference type="Google" id="ProtNLM"/>
    </source>
</evidence>
<evidence type="ECO:0000256" key="1">
    <source>
        <dbReference type="ARBA" id="ARBA00004123"/>
    </source>
</evidence>
<comment type="caution">
    <text evidence="12">The sequence shown here is derived from an EMBL/GenBank/DDBJ whole genome shotgun (WGS) entry which is preliminary data.</text>
</comment>
<comment type="subcellular location">
    <subcellularLocation>
        <location evidence="1">Nucleus</location>
    </subcellularLocation>
</comment>
<dbReference type="AlphaFoldDB" id="A0A9X0B8A5"/>
<evidence type="ECO:0000256" key="4">
    <source>
        <dbReference type="ARBA" id="ARBA00022801"/>
    </source>
</evidence>
<feature type="domain" description="Helicase C-terminal" evidence="11">
    <location>
        <begin position="671"/>
        <end position="843"/>
    </location>
</feature>
<dbReference type="InterPro" id="IPR014001">
    <property type="entry name" value="Helicase_ATP-bd"/>
</dbReference>
<dbReference type="GO" id="GO:0004386">
    <property type="term" value="F:helicase activity"/>
    <property type="evidence" value="ECO:0007669"/>
    <property type="project" value="UniProtKB-KW"/>
</dbReference>
<keyword evidence="6" id="KW-0067">ATP-binding</keyword>
<dbReference type="InterPro" id="IPR038718">
    <property type="entry name" value="SNF2-like_sf"/>
</dbReference>
<evidence type="ECO:0000256" key="3">
    <source>
        <dbReference type="ARBA" id="ARBA00022741"/>
    </source>
</evidence>
<feature type="region of interest" description="Disordered" evidence="9">
    <location>
        <begin position="520"/>
        <end position="582"/>
    </location>
</feature>
<dbReference type="Proteomes" id="UP001147747">
    <property type="component" value="Unassembled WGS sequence"/>
</dbReference>
<feature type="region of interest" description="Disordered" evidence="9">
    <location>
        <begin position="86"/>
        <end position="165"/>
    </location>
</feature>
<reference evidence="12" key="1">
    <citation type="submission" date="2022-12" db="EMBL/GenBank/DDBJ databases">
        <authorList>
            <person name="Petersen C."/>
        </authorList>
    </citation>
    <scope>NUCLEOTIDE SEQUENCE</scope>
    <source>
        <strain evidence="12">IBT 29677</strain>
    </source>
</reference>
<feature type="compositionally biased region" description="Polar residues" evidence="9">
    <location>
        <begin position="1"/>
        <end position="37"/>
    </location>
</feature>
<evidence type="ECO:0000313" key="13">
    <source>
        <dbReference type="Proteomes" id="UP001147747"/>
    </source>
</evidence>
<dbReference type="OrthoDB" id="5857104at2759"/>
<dbReference type="Gene3D" id="3.40.50.300">
    <property type="entry name" value="P-loop containing nucleotide triphosphate hydrolases"/>
    <property type="match status" value="1"/>
</dbReference>
<feature type="compositionally biased region" description="Basic and acidic residues" evidence="9">
    <location>
        <begin position="87"/>
        <end position="98"/>
    </location>
</feature>
<keyword evidence="3" id="KW-0547">Nucleotide-binding</keyword>
<accession>A0A9X0B8A5</accession>
<dbReference type="FunFam" id="3.40.50.300:FF:001315">
    <property type="entry name" value="SNF2 family helicase/ATPase PasG"/>
    <property type="match status" value="1"/>
</dbReference>
<keyword evidence="8" id="KW-0539">Nucleus</keyword>
<dbReference type="PROSITE" id="PS51194">
    <property type="entry name" value="HELICASE_CTER"/>
    <property type="match status" value="1"/>
</dbReference>
<evidence type="ECO:0000259" key="11">
    <source>
        <dbReference type="PROSITE" id="PS51194"/>
    </source>
</evidence>
<dbReference type="GO" id="GO:0031508">
    <property type="term" value="P:pericentric heterochromatin formation"/>
    <property type="evidence" value="ECO:0007669"/>
    <property type="project" value="TreeGrafter"/>
</dbReference>
<keyword evidence="5" id="KW-0347">Helicase</keyword>
<comment type="similarity">
    <text evidence="2">Belongs to the SNF2/RAD54 helicase family.</text>
</comment>
<reference evidence="12" key="2">
    <citation type="journal article" date="2023" name="IMA Fungus">
        <title>Comparative genomic study of the Penicillium genus elucidates a diverse pangenome and 15 lateral gene transfer events.</title>
        <authorList>
            <person name="Petersen C."/>
            <person name="Sorensen T."/>
            <person name="Nielsen M.R."/>
            <person name="Sondergaard T.E."/>
            <person name="Sorensen J.L."/>
            <person name="Fitzpatrick D.A."/>
            <person name="Frisvad J.C."/>
            <person name="Nielsen K.L."/>
        </authorList>
    </citation>
    <scope>NUCLEOTIDE SEQUENCE</scope>
    <source>
        <strain evidence="12">IBT 29677</strain>
    </source>
</reference>
<dbReference type="FunFam" id="3.40.50.10810:FF:000015">
    <property type="entry name" value="lymphoid-specific helicase isoform X1"/>
    <property type="match status" value="1"/>
</dbReference>
<dbReference type="InterPro" id="IPR027417">
    <property type="entry name" value="P-loop_NTPase"/>
</dbReference>